<accession>A0A9N9QQU5</accession>
<protein>
    <submittedName>
        <fullName evidence="1">Uncharacterized protein</fullName>
    </submittedName>
</protein>
<sequence length="263" mass="30042">MGNEEKYKKAKIYRSVEVNRINELLTIAQNSLTDNGKHGNFKSRYEHVETVNDSFYKQHNVVLNYMPETDEEFEIQDKIRQEFDSNYYTIKAIYFQIFDDNNDSNSSTTNAVNISAGSSVHLSKLSLVSFNGDVTKFTSFIDVFDALVHANPNLTNIEKFSHLLSCLDGPPKNLIQCYQLSAANYMIAYNALQASRTTLTSSTSPLKSQLKKQVINPRTGPEQIPVSSSEISLPKDKLRKTHNEVEEIEEKRKEFSILLYNDF</sequence>
<dbReference type="PANTHER" id="PTHR22954">
    <property type="entry name" value="RETROVIRAL PROTEASE-RELATED"/>
    <property type="match status" value="1"/>
</dbReference>
<dbReference type="Pfam" id="PF03564">
    <property type="entry name" value="DUF1759"/>
    <property type="match status" value="1"/>
</dbReference>
<dbReference type="InterPro" id="IPR005312">
    <property type="entry name" value="DUF1759"/>
</dbReference>
<gene>
    <name evidence="1" type="ORF">CEUTPL_LOCUS10969</name>
</gene>
<name>A0A9N9QQU5_9CUCU</name>
<keyword evidence="2" id="KW-1185">Reference proteome</keyword>
<reference evidence="1" key="1">
    <citation type="submission" date="2022-01" db="EMBL/GenBank/DDBJ databases">
        <authorList>
            <person name="King R."/>
        </authorList>
    </citation>
    <scope>NUCLEOTIDE SEQUENCE</scope>
</reference>
<dbReference type="EMBL" id="OU892282">
    <property type="protein sequence ID" value="CAG9770517.1"/>
    <property type="molecule type" value="Genomic_DNA"/>
</dbReference>
<evidence type="ECO:0000313" key="1">
    <source>
        <dbReference type="EMBL" id="CAG9770517.1"/>
    </source>
</evidence>
<organism evidence="1 2">
    <name type="scientific">Ceutorhynchus assimilis</name>
    <name type="common">cabbage seed weevil</name>
    <dbReference type="NCBI Taxonomy" id="467358"/>
    <lineage>
        <taxon>Eukaryota</taxon>
        <taxon>Metazoa</taxon>
        <taxon>Ecdysozoa</taxon>
        <taxon>Arthropoda</taxon>
        <taxon>Hexapoda</taxon>
        <taxon>Insecta</taxon>
        <taxon>Pterygota</taxon>
        <taxon>Neoptera</taxon>
        <taxon>Endopterygota</taxon>
        <taxon>Coleoptera</taxon>
        <taxon>Polyphaga</taxon>
        <taxon>Cucujiformia</taxon>
        <taxon>Curculionidae</taxon>
        <taxon>Ceutorhynchinae</taxon>
        <taxon>Ceutorhynchus</taxon>
    </lineage>
</organism>
<dbReference type="AlphaFoldDB" id="A0A9N9QQU5"/>
<evidence type="ECO:0000313" key="2">
    <source>
        <dbReference type="Proteomes" id="UP001152799"/>
    </source>
</evidence>
<dbReference type="Proteomes" id="UP001152799">
    <property type="component" value="Chromosome 6"/>
</dbReference>
<dbReference type="PANTHER" id="PTHR22954:SF3">
    <property type="entry name" value="PROTEIN CBG08539"/>
    <property type="match status" value="1"/>
</dbReference>
<proteinExistence type="predicted"/>
<dbReference type="OrthoDB" id="6783326at2759"/>